<organism evidence="1 2">
    <name type="scientific">Xanthomonas axonopodis pv. vasculorum</name>
    <dbReference type="NCBI Taxonomy" id="325777"/>
    <lineage>
        <taxon>Bacteria</taxon>
        <taxon>Pseudomonadati</taxon>
        <taxon>Pseudomonadota</taxon>
        <taxon>Gammaproteobacteria</taxon>
        <taxon>Lysobacterales</taxon>
        <taxon>Lysobacteraceae</taxon>
        <taxon>Xanthomonas</taxon>
    </lineage>
</organism>
<dbReference type="EMBL" id="JPHD02000143">
    <property type="protein sequence ID" value="KGE50313.1"/>
    <property type="molecule type" value="Genomic_DNA"/>
</dbReference>
<sequence length="167" mass="18668">MAALDLAPPNLVEFWRSYDPGLGDLVSVMDRAENWTVDREPHLGERLVALGRRMTGPEQARAFVSADAPDLLLFLAYISTSRALRVIHWLDEQDEYHQYGSTVVQRLLDAPGHLEGAIALSPLRDLLALRLRVISNTPYFTKLFAPERLAGLGAAITRYRQEAVDVS</sequence>
<dbReference type="STRING" id="325777.GW15_0221315"/>
<dbReference type="Proteomes" id="UP000028012">
    <property type="component" value="Unassembled WGS sequence"/>
</dbReference>
<dbReference type="RefSeq" id="WP_042825135.1">
    <property type="nucleotide sequence ID" value="NZ_KN173626.1"/>
</dbReference>
<name>A0A098PUP7_9XANT</name>
<accession>A0A098PUP7</accession>
<dbReference type="Pfam" id="PF23130">
    <property type="entry name" value="IcmW"/>
    <property type="match status" value="1"/>
</dbReference>
<evidence type="ECO:0000313" key="2">
    <source>
        <dbReference type="Proteomes" id="UP000028012"/>
    </source>
</evidence>
<dbReference type="HOGENOM" id="CLU_1609377_0_0_6"/>
<dbReference type="AlphaFoldDB" id="A0A098PUP7"/>
<evidence type="ECO:0000313" key="1">
    <source>
        <dbReference type="EMBL" id="KGE50313.1"/>
    </source>
</evidence>
<gene>
    <name evidence="1" type="ORF">GW15_0221315</name>
</gene>
<proteinExistence type="predicted"/>
<comment type="caution">
    <text evidence="1">The sequence shown here is derived from an EMBL/GenBank/DDBJ whole genome shotgun (WGS) entry which is preliminary data.</text>
</comment>
<reference evidence="1 2" key="1">
    <citation type="submission" date="2014-09" db="EMBL/GenBank/DDBJ databases">
        <title>A draft genome sequence for Xanthomonas axonopodis pv. vasculorum NCPPB 900.</title>
        <authorList>
            <person name="Harrison J."/>
            <person name="Studholme D.J."/>
        </authorList>
    </citation>
    <scope>NUCLEOTIDE SEQUENCE [LARGE SCALE GENOMIC DNA]</scope>
    <source>
        <strain evidence="1 2">NCPPB 900</strain>
    </source>
</reference>
<protein>
    <submittedName>
        <fullName evidence="1">Uncharacterized protein</fullName>
    </submittedName>
</protein>
<dbReference type="InterPro" id="IPR057079">
    <property type="entry name" value="IcmW-like"/>
</dbReference>